<evidence type="ECO:0000256" key="1">
    <source>
        <dbReference type="ARBA" id="ARBA00022679"/>
    </source>
</evidence>
<dbReference type="AlphaFoldDB" id="A0A4Q9REE7"/>
<dbReference type="CDD" id="cd04301">
    <property type="entry name" value="NAT_SF"/>
    <property type="match status" value="1"/>
</dbReference>
<feature type="domain" description="N-acetyltransferase" evidence="3">
    <location>
        <begin position="1"/>
        <end position="141"/>
    </location>
</feature>
<dbReference type="RefSeq" id="WP_131183769.1">
    <property type="nucleotide sequence ID" value="NZ_QJUO01000006.1"/>
</dbReference>
<evidence type="ECO:0000259" key="3">
    <source>
        <dbReference type="PROSITE" id="PS51186"/>
    </source>
</evidence>
<keyword evidence="2" id="KW-0012">Acyltransferase</keyword>
<reference evidence="4 5" key="1">
    <citation type="submission" date="2018-06" db="EMBL/GenBank/DDBJ databases">
        <title>Three novel Pseudomonas species isolated from symptomatic oak.</title>
        <authorList>
            <person name="Bueno-Gonzalez V."/>
            <person name="Brady C."/>
        </authorList>
    </citation>
    <scope>NUCLEOTIDE SEQUENCE [LARGE SCALE GENOMIC DNA]</scope>
    <source>
        <strain evidence="4 5">P17C</strain>
    </source>
</reference>
<dbReference type="NCBIfam" id="NF007853">
    <property type="entry name" value="PRK10562.1"/>
    <property type="match status" value="1"/>
</dbReference>
<dbReference type="Pfam" id="PF13673">
    <property type="entry name" value="Acetyltransf_10"/>
    <property type="match status" value="1"/>
</dbReference>
<organism evidence="4 5">
    <name type="scientific">Stutzerimonas kirkiae</name>
    <dbReference type="NCBI Taxonomy" id="2211392"/>
    <lineage>
        <taxon>Bacteria</taxon>
        <taxon>Pseudomonadati</taxon>
        <taxon>Pseudomonadota</taxon>
        <taxon>Gammaproteobacteria</taxon>
        <taxon>Pseudomonadales</taxon>
        <taxon>Pseudomonadaceae</taxon>
        <taxon>Stutzerimonas</taxon>
    </lineage>
</organism>
<dbReference type="PROSITE" id="PS51186">
    <property type="entry name" value="GNAT"/>
    <property type="match status" value="1"/>
</dbReference>
<dbReference type="SUPFAM" id="SSF55729">
    <property type="entry name" value="Acyl-CoA N-acyltransferases (Nat)"/>
    <property type="match status" value="1"/>
</dbReference>
<keyword evidence="5" id="KW-1185">Reference proteome</keyword>
<comment type="caution">
    <text evidence="4">The sequence shown here is derived from an EMBL/GenBank/DDBJ whole genome shotgun (WGS) entry which is preliminary data.</text>
</comment>
<sequence>MIRAFHNTDMDAVLDIWLRASIKAHDFVAPGFWQAQRDDMRDIYIPSAEVHVYEEGSKILGFHALLEDRLAALFVMPERQGRGIGKALMADAKARRERLVLSVYKSNTASVGFYLSQGFSIECEGRDEATGNDEYIMRMSA</sequence>
<evidence type="ECO:0000313" key="4">
    <source>
        <dbReference type="EMBL" id="TBU98540.1"/>
    </source>
</evidence>
<dbReference type="GO" id="GO:0016747">
    <property type="term" value="F:acyltransferase activity, transferring groups other than amino-acyl groups"/>
    <property type="evidence" value="ECO:0007669"/>
    <property type="project" value="InterPro"/>
</dbReference>
<name>A0A4Q9REE7_9GAMM</name>
<gene>
    <name evidence="4" type="ORF">DNJ96_04690</name>
</gene>
<proteinExistence type="predicted"/>
<evidence type="ECO:0000256" key="2">
    <source>
        <dbReference type="ARBA" id="ARBA00023315"/>
    </source>
</evidence>
<dbReference type="InterPro" id="IPR000182">
    <property type="entry name" value="GNAT_dom"/>
</dbReference>
<protein>
    <submittedName>
        <fullName evidence="4">N-acetyltransferase</fullName>
    </submittedName>
</protein>
<dbReference type="Proteomes" id="UP000292639">
    <property type="component" value="Unassembled WGS sequence"/>
</dbReference>
<evidence type="ECO:0000313" key="5">
    <source>
        <dbReference type="Proteomes" id="UP000292639"/>
    </source>
</evidence>
<keyword evidence="1 4" id="KW-0808">Transferase</keyword>
<dbReference type="PANTHER" id="PTHR43800">
    <property type="entry name" value="PEPTIDYL-LYSINE N-ACETYLTRANSFERASE YJAB"/>
    <property type="match status" value="1"/>
</dbReference>
<accession>A0A4Q9REE7</accession>
<dbReference type="EMBL" id="QJUP01000004">
    <property type="protein sequence ID" value="TBU98540.1"/>
    <property type="molecule type" value="Genomic_DNA"/>
</dbReference>
<dbReference type="InterPro" id="IPR016181">
    <property type="entry name" value="Acyl_CoA_acyltransferase"/>
</dbReference>
<dbReference type="PANTHER" id="PTHR43800:SF1">
    <property type="entry name" value="PEPTIDYL-LYSINE N-ACETYLTRANSFERASE YJAB"/>
    <property type="match status" value="1"/>
</dbReference>
<dbReference type="Gene3D" id="3.40.630.30">
    <property type="match status" value="1"/>
</dbReference>